<dbReference type="GO" id="GO:0016020">
    <property type="term" value="C:membrane"/>
    <property type="evidence" value="ECO:0007669"/>
    <property type="project" value="InterPro"/>
</dbReference>
<gene>
    <name evidence="3" type="primary">gerBA_6</name>
    <name evidence="3" type="ORF">SDC9_22914</name>
</gene>
<keyword evidence="2" id="KW-1133">Transmembrane helix</keyword>
<reference evidence="3" key="1">
    <citation type="submission" date="2019-08" db="EMBL/GenBank/DDBJ databases">
        <authorList>
            <person name="Kucharzyk K."/>
            <person name="Murdoch R.W."/>
            <person name="Higgins S."/>
            <person name="Loffler F."/>
        </authorList>
    </citation>
    <scope>NUCLEOTIDE SEQUENCE</scope>
</reference>
<dbReference type="Pfam" id="PF03323">
    <property type="entry name" value="GerA"/>
    <property type="match status" value="1"/>
</dbReference>
<evidence type="ECO:0000313" key="3">
    <source>
        <dbReference type="EMBL" id="MPL77063.1"/>
    </source>
</evidence>
<organism evidence="3">
    <name type="scientific">bioreactor metagenome</name>
    <dbReference type="NCBI Taxonomy" id="1076179"/>
    <lineage>
        <taxon>unclassified sequences</taxon>
        <taxon>metagenomes</taxon>
        <taxon>ecological metagenomes</taxon>
    </lineage>
</organism>
<accession>A0A644UDI7</accession>
<evidence type="ECO:0000256" key="1">
    <source>
        <dbReference type="ARBA" id="ARBA00023136"/>
    </source>
</evidence>
<feature type="transmembrane region" description="Helical" evidence="2">
    <location>
        <begin position="349"/>
        <end position="369"/>
    </location>
</feature>
<proteinExistence type="predicted"/>
<feature type="transmembrane region" description="Helical" evidence="2">
    <location>
        <begin position="473"/>
        <end position="491"/>
    </location>
</feature>
<feature type="transmembrane region" description="Helical" evidence="2">
    <location>
        <begin position="441"/>
        <end position="461"/>
    </location>
</feature>
<protein>
    <submittedName>
        <fullName evidence="3">Spore germination protein B1</fullName>
    </submittedName>
</protein>
<comment type="caution">
    <text evidence="3">The sequence shown here is derived from an EMBL/GenBank/DDBJ whole genome shotgun (WGS) entry which is preliminary data.</text>
</comment>
<dbReference type="InterPro" id="IPR050768">
    <property type="entry name" value="UPF0353/GerABKA_families"/>
</dbReference>
<name>A0A644UDI7_9ZZZZ</name>
<dbReference type="GO" id="GO:0009847">
    <property type="term" value="P:spore germination"/>
    <property type="evidence" value="ECO:0007669"/>
    <property type="project" value="InterPro"/>
</dbReference>
<dbReference type="PANTHER" id="PTHR22550:SF5">
    <property type="entry name" value="LEUCINE ZIPPER PROTEIN 4"/>
    <property type="match status" value="1"/>
</dbReference>
<dbReference type="InterPro" id="IPR004995">
    <property type="entry name" value="Spore_Ger"/>
</dbReference>
<dbReference type="AlphaFoldDB" id="A0A644UDI7"/>
<evidence type="ECO:0000256" key="2">
    <source>
        <dbReference type="SAM" id="Phobius"/>
    </source>
</evidence>
<feature type="transmembrane region" description="Helical" evidence="2">
    <location>
        <begin position="389"/>
        <end position="409"/>
    </location>
</feature>
<dbReference type="PIRSF" id="PIRSF005690">
    <property type="entry name" value="GerBA"/>
    <property type="match status" value="1"/>
</dbReference>
<dbReference type="EMBL" id="VSSQ01000103">
    <property type="protein sequence ID" value="MPL77063.1"/>
    <property type="molecule type" value="Genomic_DNA"/>
</dbReference>
<dbReference type="PANTHER" id="PTHR22550">
    <property type="entry name" value="SPORE GERMINATION PROTEIN"/>
    <property type="match status" value="1"/>
</dbReference>
<keyword evidence="2" id="KW-0812">Transmembrane</keyword>
<feature type="transmembrane region" description="Helical" evidence="2">
    <location>
        <begin position="416"/>
        <end position="435"/>
    </location>
</feature>
<sequence>MAKQKKIHIKKLSDINPAEALNRLNKGLVTLRRLTTKGAELGEDIAQIVAKLRQVAAPDNEPFVFTQSLQENEQLLQVVLRDCDDVKWRYFKAGKVDAFVVFLLGMVDTTLIEKNVLETLMGDSNNMNVTTSIQSKYNQLLTSASLARIAEPAEAFEALMTGSALVFIDGVAEAFAIGAVKHVKRDISVPQAEDVIRGPHDAFNETLMDNLTMLRRKTHDTNLKVSMLRLGDRSRTAVALVYIADLIKPGLLEEVNRRLAKINTDIILLSYKIEELITDHPWSPFPQVQSTERPDKVISSIYEGRMAIVVDNTPMALIVPCTYNALMQSPEDYTSPAVVAGLITLTRHFCGFIAIYLPAIYISIVSFHPGMLPTTLAISIAELRSRTPFPSFLEAVLMESLLEVFIEAIIRLPKKVAGAAGVVGALVIGTTVVQAGLVNPLLVVVVATTAIASFTMPNYGYAMALRFLRVPMLILASILGLYGVMLGYLAVTIHMCALRSFGESYLGSVLDISLISDWKDMIVRLPLRFLSKRPEQYGVQKKQRAGDENG</sequence>
<keyword evidence="1 2" id="KW-0472">Membrane</keyword>